<dbReference type="Proteomes" id="UP000568380">
    <property type="component" value="Unassembled WGS sequence"/>
</dbReference>
<feature type="signal peptide" evidence="1">
    <location>
        <begin position="1"/>
        <end position="20"/>
    </location>
</feature>
<protein>
    <submittedName>
        <fullName evidence="2">Uncharacterized protein</fullName>
    </submittedName>
</protein>
<evidence type="ECO:0000313" key="2">
    <source>
        <dbReference type="EMBL" id="MBB5080817.1"/>
    </source>
</evidence>
<sequence>MGLQRLTTVLTILLVGGSSALPSAPSATQRPPLSPKERRESLMADCMKRHGFRYVQDVQPQVPLTKAQRGMVEGDYSAMLADRLKYGFRIFARYVFPNETGPNDVAGFREHPNNATINALSRTQAEAYFKAQAPCYAWAAQTALGRKVTSVEDLDRQVTEALHTAHRQAHDADPLLVAKARDFAACMAAKGRPVADPRPSQIAGETRKPLFDQLWELGRRQWPRMKGDVLPELTRFEAAPYFREERQAALDDLECGKDFYRLFFPRSTAVGMRVAWEWGEE</sequence>
<evidence type="ECO:0000313" key="3">
    <source>
        <dbReference type="Proteomes" id="UP000568380"/>
    </source>
</evidence>
<comment type="caution">
    <text evidence="2">The sequence shown here is derived from an EMBL/GenBank/DDBJ whole genome shotgun (WGS) entry which is preliminary data.</text>
</comment>
<keyword evidence="3" id="KW-1185">Reference proteome</keyword>
<dbReference type="EMBL" id="JACHIN010000009">
    <property type="protein sequence ID" value="MBB5080817.1"/>
    <property type="molecule type" value="Genomic_DNA"/>
</dbReference>
<dbReference type="AlphaFoldDB" id="A0A7W8EJL8"/>
<dbReference type="RefSeq" id="WP_184967611.1">
    <property type="nucleotide sequence ID" value="NZ_JACHIN010000009.1"/>
</dbReference>
<gene>
    <name evidence="2" type="ORF">HNR40_006306</name>
</gene>
<organism evidence="2 3">
    <name type="scientific">Nonomuraea endophytica</name>
    <dbReference type="NCBI Taxonomy" id="714136"/>
    <lineage>
        <taxon>Bacteria</taxon>
        <taxon>Bacillati</taxon>
        <taxon>Actinomycetota</taxon>
        <taxon>Actinomycetes</taxon>
        <taxon>Streptosporangiales</taxon>
        <taxon>Streptosporangiaceae</taxon>
        <taxon>Nonomuraea</taxon>
    </lineage>
</organism>
<name>A0A7W8EJL8_9ACTN</name>
<evidence type="ECO:0000256" key="1">
    <source>
        <dbReference type="SAM" id="SignalP"/>
    </source>
</evidence>
<proteinExistence type="predicted"/>
<accession>A0A7W8EJL8</accession>
<keyword evidence="1" id="KW-0732">Signal</keyword>
<reference evidence="2 3" key="1">
    <citation type="submission" date="2020-08" db="EMBL/GenBank/DDBJ databases">
        <title>Genomic Encyclopedia of Type Strains, Phase IV (KMG-IV): sequencing the most valuable type-strain genomes for metagenomic binning, comparative biology and taxonomic classification.</title>
        <authorList>
            <person name="Goeker M."/>
        </authorList>
    </citation>
    <scope>NUCLEOTIDE SEQUENCE [LARGE SCALE GENOMIC DNA]</scope>
    <source>
        <strain evidence="2 3">DSM 45385</strain>
    </source>
</reference>
<feature type="chain" id="PRO_5030719512" evidence="1">
    <location>
        <begin position="21"/>
        <end position="281"/>
    </location>
</feature>